<evidence type="ECO:0000313" key="2">
    <source>
        <dbReference type="EMBL" id="KAK9944839.1"/>
    </source>
</evidence>
<comment type="caution">
    <text evidence="2">The sequence shown here is derived from an EMBL/GenBank/DDBJ whole genome shotgun (WGS) entry which is preliminary data.</text>
</comment>
<reference evidence="2 3" key="1">
    <citation type="journal article" date="2023" name="G3 (Bethesda)">
        <title>A chromosome-length genome assembly and annotation of blackberry (Rubus argutus, cv. 'Hillquist').</title>
        <authorList>
            <person name="Bruna T."/>
            <person name="Aryal R."/>
            <person name="Dudchenko O."/>
            <person name="Sargent D.J."/>
            <person name="Mead D."/>
            <person name="Buti M."/>
            <person name="Cavallini A."/>
            <person name="Hytonen T."/>
            <person name="Andres J."/>
            <person name="Pham M."/>
            <person name="Weisz D."/>
            <person name="Mascagni F."/>
            <person name="Usai G."/>
            <person name="Natali L."/>
            <person name="Bassil N."/>
            <person name="Fernandez G.E."/>
            <person name="Lomsadze A."/>
            <person name="Armour M."/>
            <person name="Olukolu B."/>
            <person name="Poorten T."/>
            <person name="Britton C."/>
            <person name="Davik J."/>
            <person name="Ashrafi H."/>
            <person name="Aiden E.L."/>
            <person name="Borodovsky M."/>
            <person name="Worthington M."/>
        </authorList>
    </citation>
    <scope>NUCLEOTIDE SEQUENCE [LARGE SCALE GENOMIC DNA]</scope>
    <source>
        <strain evidence="2">PI 553951</strain>
    </source>
</reference>
<dbReference type="Proteomes" id="UP001457282">
    <property type="component" value="Unassembled WGS sequence"/>
</dbReference>
<evidence type="ECO:0000256" key="1">
    <source>
        <dbReference type="SAM" id="MobiDB-lite"/>
    </source>
</evidence>
<feature type="compositionally biased region" description="Basic residues" evidence="1">
    <location>
        <begin position="105"/>
        <end position="114"/>
    </location>
</feature>
<evidence type="ECO:0000313" key="3">
    <source>
        <dbReference type="Proteomes" id="UP001457282"/>
    </source>
</evidence>
<organism evidence="2 3">
    <name type="scientific">Rubus argutus</name>
    <name type="common">Southern blackberry</name>
    <dbReference type="NCBI Taxonomy" id="59490"/>
    <lineage>
        <taxon>Eukaryota</taxon>
        <taxon>Viridiplantae</taxon>
        <taxon>Streptophyta</taxon>
        <taxon>Embryophyta</taxon>
        <taxon>Tracheophyta</taxon>
        <taxon>Spermatophyta</taxon>
        <taxon>Magnoliopsida</taxon>
        <taxon>eudicotyledons</taxon>
        <taxon>Gunneridae</taxon>
        <taxon>Pentapetalae</taxon>
        <taxon>rosids</taxon>
        <taxon>fabids</taxon>
        <taxon>Rosales</taxon>
        <taxon>Rosaceae</taxon>
        <taxon>Rosoideae</taxon>
        <taxon>Rosoideae incertae sedis</taxon>
        <taxon>Rubus</taxon>
    </lineage>
</organism>
<feature type="region of interest" description="Disordered" evidence="1">
    <location>
        <begin position="105"/>
        <end position="124"/>
    </location>
</feature>
<sequence>MGFGPLGTSWASAPNSGLDLVEVEEVVACEFWVFFGCKFVVVSANRSLFDAIDDDGFELGFDNGVTRRRSKMKTRVRERIKGCNLVDVVWVSEKDLGAEAMQFGRRNHPPRAHKGSISMNQLQA</sequence>
<accession>A0AAW1Y780</accession>
<proteinExistence type="predicted"/>
<dbReference type="EMBL" id="JBEDUW010000002">
    <property type="protein sequence ID" value="KAK9944839.1"/>
    <property type="molecule type" value="Genomic_DNA"/>
</dbReference>
<protein>
    <submittedName>
        <fullName evidence="2">Uncharacterized protein</fullName>
    </submittedName>
</protein>
<gene>
    <name evidence="2" type="ORF">M0R45_010388</name>
</gene>
<keyword evidence="3" id="KW-1185">Reference proteome</keyword>
<dbReference type="AlphaFoldDB" id="A0AAW1Y780"/>
<name>A0AAW1Y780_RUBAR</name>